<comment type="similarity">
    <text evidence="1">Belongs to the 'phage' integrase family.</text>
</comment>
<keyword evidence="2" id="KW-0229">DNA integration</keyword>
<dbReference type="InterPro" id="IPR011010">
    <property type="entry name" value="DNA_brk_join_enz"/>
</dbReference>
<protein>
    <submittedName>
        <fullName evidence="6">Phage integrase family protein</fullName>
    </submittedName>
</protein>
<evidence type="ECO:0000256" key="4">
    <source>
        <dbReference type="ARBA" id="ARBA00023172"/>
    </source>
</evidence>
<dbReference type="GO" id="GO:0003677">
    <property type="term" value="F:DNA binding"/>
    <property type="evidence" value="ECO:0007669"/>
    <property type="project" value="UniProtKB-KW"/>
</dbReference>
<dbReference type="PROSITE" id="PS51898">
    <property type="entry name" value="TYR_RECOMBINASE"/>
    <property type="match status" value="1"/>
</dbReference>
<dbReference type="Proteomes" id="UP000295351">
    <property type="component" value="Unassembled WGS sequence"/>
</dbReference>
<dbReference type="PANTHER" id="PTHR30349">
    <property type="entry name" value="PHAGE INTEGRASE-RELATED"/>
    <property type="match status" value="1"/>
</dbReference>
<dbReference type="Pfam" id="PF00589">
    <property type="entry name" value="Phage_integrase"/>
    <property type="match status" value="1"/>
</dbReference>
<dbReference type="EMBL" id="SLVX01000012">
    <property type="protein sequence ID" value="TCN42278.1"/>
    <property type="molecule type" value="Genomic_DNA"/>
</dbReference>
<evidence type="ECO:0000259" key="5">
    <source>
        <dbReference type="PROSITE" id="PS51898"/>
    </source>
</evidence>
<evidence type="ECO:0000256" key="3">
    <source>
        <dbReference type="ARBA" id="ARBA00023125"/>
    </source>
</evidence>
<evidence type="ECO:0000313" key="6">
    <source>
        <dbReference type="EMBL" id="TCN42278.1"/>
    </source>
</evidence>
<dbReference type="InterPro" id="IPR013762">
    <property type="entry name" value="Integrase-like_cat_sf"/>
</dbReference>
<dbReference type="Gene3D" id="1.10.443.10">
    <property type="entry name" value="Intergrase catalytic core"/>
    <property type="match status" value="1"/>
</dbReference>
<keyword evidence="7" id="KW-1185">Reference proteome</keyword>
<dbReference type="PANTHER" id="PTHR30349:SF41">
    <property type="entry name" value="INTEGRASE_RECOMBINASE PROTEIN MJ0367-RELATED"/>
    <property type="match status" value="1"/>
</dbReference>
<dbReference type="InterPro" id="IPR002104">
    <property type="entry name" value="Integrase_catalytic"/>
</dbReference>
<dbReference type="GO" id="GO:0006310">
    <property type="term" value="P:DNA recombination"/>
    <property type="evidence" value="ECO:0007669"/>
    <property type="project" value="UniProtKB-KW"/>
</dbReference>
<sequence>MSYRSEECCTDMGTINARKRKDGSLGYTAQIIRKKDGKTVLREAKTFDRRREAEAWIRFREGELDKPGALERLALPSFTLAQAIDRYVQEKKDIGRTKAQCLRSVKQYNIAAMECSTIKASDISAFARELLDGGRQPQTVGNYISHVSAVFKDAKTLWDIPLDYQAMQAAKSALSRQETISKSAKRDRRPTLAELDALMSFFVERQSRAHNSAPMHKIIAFALFSTRRQEEITRIKWADLDEQHSRVLVRDMKHPGQKKGNDVWVELPPEALRIALSMPREKDRIFPYGTDAISGGFTRACQFLDIKDLHFHDLRHEGVSRLFEMGRTIPLAASVSGHRSWNSLQRYTHLRQTGDKYDNWPWLDVASEKK</sequence>
<gene>
    <name evidence="6" type="ORF">EV665_11212</name>
</gene>
<evidence type="ECO:0000313" key="7">
    <source>
        <dbReference type="Proteomes" id="UP000295351"/>
    </source>
</evidence>
<dbReference type="GO" id="GO:0015074">
    <property type="term" value="P:DNA integration"/>
    <property type="evidence" value="ECO:0007669"/>
    <property type="project" value="UniProtKB-KW"/>
</dbReference>
<name>A0A4R2CMA0_SHIGR</name>
<dbReference type="AlphaFoldDB" id="A0A4R2CMA0"/>
<proteinExistence type="inferred from homology"/>
<reference evidence="6 7" key="1">
    <citation type="submission" date="2019-03" db="EMBL/GenBank/DDBJ databases">
        <title>Genomic Encyclopedia of Type Strains, Phase IV (KMG-IV): sequencing the most valuable type-strain genomes for metagenomic binning, comparative biology and taxonomic classification.</title>
        <authorList>
            <person name="Goeker M."/>
        </authorList>
    </citation>
    <scope>NUCLEOTIDE SEQUENCE [LARGE SCALE GENOMIC DNA]</scope>
    <source>
        <strain evidence="6 7">DSM 18401</strain>
    </source>
</reference>
<accession>A0A4R2CMA0</accession>
<evidence type="ECO:0000256" key="1">
    <source>
        <dbReference type="ARBA" id="ARBA00008857"/>
    </source>
</evidence>
<keyword evidence="3" id="KW-0238">DNA-binding</keyword>
<comment type="caution">
    <text evidence="6">The sequence shown here is derived from an EMBL/GenBank/DDBJ whole genome shotgun (WGS) entry which is preliminary data.</text>
</comment>
<dbReference type="InterPro" id="IPR050090">
    <property type="entry name" value="Tyrosine_recombinase_XerCD"/>
</dbReference>
<feature type="domain" description="Tyr recombinase" evidence="5">
    <location>
        <begin position="185"/>
        <end position="361"/>
    </location>
</feature>
<keyword evidence="4" id="KW-0233">DNA recombination</keyword>
<dbReference type="SUPFAM" id="SSF56349">
    <property type="entry name" value="DNA breaking-rejoining enzymes"/>
    <property type="match status" value="1"/>
</dbReference>
<organism evidence="6 7">
    <name type="scientific">Shinella granuli</name>
    <dbReference type="NCBI Taxonomy" id="323621"/>
    <lineage>
        <taxon>Bacteria</taxon>
        <taxon>Pseudomonadati</taxon>
        <taxon>Pseudomonadota</taxon>
        <taxon>Alphaproteobacteria</taxon>
        <taxon>Hyphomicrobiales</taxon>
        <taxon>Rhizobiaceae</taxon>
        <taxon>Shinella</taxon>
    </lineage>
</organism>
<evidence type="ECO:0000256" key="2">
    <source>
        <dbReference type="ARBA" id="ARBA00022908"/>
    </source>
</evidence>